<sequence>MSSLQDQVKPCHEEEEEEEEDPFLKALFYSCSPVFARILHAAVELDLFGIIAQAGPGAYVSPTEVAAQLSSQTPDSPDIVDRVLRCLASHSLLSCKSEALNGGRTVERRYAISPAGKYYVGGEDGSSISSISFFAYHRAIIDVWLQFKEAVVGGGNLFQKVHGKTMFQCMKEDSSLNKYFNDAMAGLSQMQTRKILDVYHGFDGIRTLVDVGGGKGVTLNMIVSKYPSIKGINFDLPQVIEHAPSYPSVEHVGGDMFVSVPEGDAIMIKCTCHNWSDESCIKLLKNCYEALPANGKVIVIDFIMLDEPEETTASRYMSLLDNAMLLLSGGKERTEKQFEYLCRGAGFMGFKVTARAVSVFGVIEFTK</sequence>
<dbReference type="EMBL" id="MU089564">
    <property type="protein sequence ID" value="KAF7851076.1"/>
    <property type="molecule type" value="Genomic_DNA"/>
</dbReference>
<gene>
    <name evidence="7" type="ORF">BT93_L4639</name>
</gene>
<dbReference type="PANTHER" id="PTHR11746">
    <property type="entry name" value="O-METHYLTRANSFERASE"/>
    <property type="match status" value="1"/>
</dbReference>
<accession>A0A8T0CXK6</accession>
<dbReference type="SUPFAM" id="SSF46785">
    <property type="entry name" value="Winged helix' DNA-binding domain"/>
    <property type="match status" value="1"/>
</dbReference>
<evidence type="ECO:0000313" key="8">
    <source>
        <dbReference type="Proteomes" id="UP000806378"/>
    </source>
</evidence>
<evidence type="ECO:0000256" key="3">
    <source>
        <dbReference type="ARBA" id="ARBA00022691"/>
    </source>
</evidence>
<dbReference type="FunFam" id="1.10.10.10:FF:000357">
    <property type="entry name" value="Caffeic acid 3-O-methyltransferase"/>
    <property type="match status" value="1"/>
</dbReference>
<evidence type="ECO:0000256" key="2">
    <source>
        <dbReference type="ARBA" id="ARBA00022679"/>
    </source>
</evidence>
<dbReference type="Gramene" id="rna-gnl|WGS:JABURB|Cocit.L4639.1">
    <property type="protein sequence ID" value="cds-KAF7851076.1"/>
    <property type="gene ID" value="gene-BT93_L4639"/>
</dbReference>
<feature type="domain" description="O-methyltransferase dimerisation" evidence="6">
    <location>
        <begin position="34"/>
        <end position="120"/>
    </location>
</feature>
<evidence type="ECO:0000259" key="6">
    <source>
        <dbReference type="Pfam" id="PF08100"/>
    </source>
</evidence>
<evidence type="ECO:0000256" key="4">
    <source>
        <dbReference type="PIRSR" id="PIRSR005739-1"/>
    </source>
</evidence>
<dbReference type="InterPro" id="IPR036390">
    <property type="entry name" value="WH_DNA-bd_sf"/>
</dbReference>
<comment type="caution">
    <text evidence="7">The sequence shown here is derived from an EMBL/GenBank/DDBJ whole genome shotgun (WGS) entry which is preliminary data.</text>
</comment>
<dbReference type="InterPro" id="IPR001077">
    <property type="entry name" value="COMT_C"/>
</dbReference>
<proteinExistence type="predicted"/>
<keyword evidence="8" id="KW-1185">Reference proteome</keyword>
<keyword evidence="1" id="KW-0489">Methyltransferase</keyword>
<dbReference type="Gene3D" id="1.10.10.10">
    <property type="entry name" value="Winged helix-like DNA-binding domain superfamily/Winged helix DNA-binding domain"/>
    <property type="match status" value="1"/>
</dbReference>
<dbReference type="PIRSF" id="PIRSF005739">
    <property type="entry name" value="O-mtase"/>
    <property type="match status" value="1"/>
</dbReference>
<protein>
    <submittedName>
        <fullName evidence="7">Uncharacterized protein</fullName>
    </submittedName>
</protein>
<evidence type="ECO:0000256" key="1">
    <source>
        <dbReference type="ARBA" id="ARBA00022603"/>
    </source>
</evidence>
<organism evidence="7 8">
    <name type="scientific">Corymbia citriodora subsp. variegata</name>
    <dbReference type="NCBI Taxonomy" id="360336"/>
    <lineage>
        <taxon>Eukaryota</taxon>
        <taxon>Viridiplantae</taxon>
        <taxon>Streptophyta</taxon>
        <taxon>Embryophyta</taxon>
        <taxon>Tracheophyta</taxon>
        <taxon>Spermatophyta</taxon>
        <taxon>Magnoliopsida</taxon>
        <taxon>eudicotyledons</taxon>
        <taxon>Gunneridae</taxon>
        <taxon>Pentapetalae</taxon>
        <taxon>rosids</taxon>
        <taxon>malvids</taxon>
        <taxon>Myrtales</taxon>
        <taxon>Myrtaceae</taxon>
        <taxon>Myrtoideae</taxon>
        <taxon>Eucalypteae</taxon>
        <taxon>Corymbia</taxon>
    </lineage>
</organism>
<dbReference type="Pfam" id="PF00891">
    <property type="entry name" value="Methyltransf_2"/>
    <property type="match status" value="1"/>
</dbReference>
<evidence type="ECO:0000259" key="5">
    <source>
        <dbReference type="Pfam" id="PF00891"/>
    </source>
</evidence>
<name>A0A8T0CXK6_CORYI</name>
<dbReference type="Gene3D" id="3.40.50.150">
    <property type="entry name" value="Vaccinia Virus protein VP39"/>
    <property type="match status" value="1"/>
</dbReference>
<dbReference type="GO" id="GO:0008171">
    <property type="term" value="F:O-methyltransferase activity"/>
    <property type="evidence" value="ECO:0007669"/>
    <property type="project" value="InterPro"/>
</dbReference>
<dbReference type="InterPro" id="IPR012967">
    <property type="entry name" value="COMT_dimerisation"/>
</dbReference>
<keyword evidence="3" id="KW-0949">S-adenosyl-L-methionine</keyword>
<dbReference type="InterPro" id="IPR029063">
    <property type="entry name" value="SAM-dependent_MTases_sf"/>
</dbReference>
<feature type="active site" description="Proton acceptor" evidence="4">
    <location>
        <position position="273"/>
    </location>
</feature>
<dbReference type="InterPro" id="IPR016461">
    <property type="entry name" value="COMT-like"/>
</dbReference>
<dbReference type="AlphaFoldDB" id="A0A8T0CXK6"/>
<dbReference type="GO" id="GO:0046983">
    <property type="term" value="F:protein dimerization activity"/>
    <property type="evidence" value="ECO:0007669"/>
    <property type="project" value="InterPro"/>
</dbReference>
<evidence type="ECO:0000313" key="7">
    <source>
        <dbReference type="EMBL" id="KAF7851076.1"/>
    </source>
</evidence>
<reference evidence="7" key="1">
    <citation type="submission" date="2020-05" db="EMBL/GenBank/DDBJ databases">
        <title>WGS assembly of Corymbia citriodora subspecies variegata.</title>
        <authorList>
            <person name="Barry K."/>
            <person name="Hundley H."/>
            <person name="Shu S."/>
            <person name="Jenkins J."/>
            <person name="Grimwood J."/>
            <person name="Baten A."/>
        </authorList>
    </citation>
    <scope>NUCLEOTIDE SEQUENCE</scope>
    <source>
        <strain evidence="7">CV2-018</strain>
    </source>
</reference>
<dbReference type="OrthoDB" id="1606438at2759"/>
<dbReference type="SUPFAM" id="SSF53335">
    <property type="entry name" value="S-adenosyl-L-methionine-dependent methyltransferases"/>
    <property type="match status" value="1"/>
</dbReference>
<dbReference type="Pfam" id="PF08100">
    <property type="entry name" value="Dimerisation"/>
    <property type="match status" value="1"/>
</dbReference>
<dbReference type="PROSITE" id="PS51683">
    <property type="entry name" value="SAM_OMT_II"/>
    <property type="match status" value="1"/>
</dbReference>
<dbReference type="InterPro" id="IPR036388">
    <property type="entry name" value="WH-like_DNA-bd_sf"/>
</dbReference>
<keyword evidence="2" id="KW-0808">Transferase</keyword>
<dbReference type="Proteomes" id="UP000806378">
    <property type="component" value="Unassembled WGS sequence"/>
</dbReference>
<dbReference type="GO" id="GO:0032259">
    <property type="term" value="P:methylation"/>
    <property type="evidence" value="ECO:0007669"/>
    <property type="project" value="UniProtKB-KW"/>
</dbReference>
<feature type="domain" description="O-methyltransferase C-terminal" evidence="5">
    <location>
        <begin position="144"/>
        <end position="347"/>
    </location>
</feature>